<name>A0A6G7KBB0_9LACT</name>
<gene>
    <name evidence="2" type="ORF">G7057_09025</name>
</gene>
<keyword evidence="3" id="KW-1185">Reference proteome</keyword>
<dbReference type="InterPro" id="IPR000182">
    <property type="entry name" value="GNAT_dom"/>
</dbReference>
<dbReference type="EMBL" id="CP049740">
    <property type="protein sequence ID" value="QII82553.1"/>
    <property type="molecule type" value="Genomic_DNA"/>
</dbReference>
<dbReference type="CDD" id="cd04301">
    <property type="entry name" value="NAT_SF"/>
    <property type="match status" value="1"/>
</dbReference>
<dbReference type="InterPro" id="IPR016181">
    <property type="entry name" value="Acyl_CoA_acyltransferase"/>
</dbReference>
<dbReference type="InterPro" id="IPR039143">
    <property type="entry name" value="GNPNAT1-like"/>
</dbReference>
<dbReference type="Gene3D" id="3.40.630.30">
    <property type="match status" value="1"/>
</dbReference>
<dbReference type="Proteomes" id="UP000501451">
    <property type="component" value="Chromosome"/>
</dbReference>
<feature type="domain" description="N-acetyltransferase" evidence="1">
    <location>
        <begin position="5"/>
        <end position="144"/>
    </location>
</feature>
<protein>
    <submittedName>
        <fullName evidence="2">GNAT family N-acetyltransferase</fullName>
    </submittedName>
</protein>
<dbReference type="KEGG" id="jar:G7057_09025"/>
<sequence>MLAFKQTRDTQSSTYQDSIMIRRLVFIEEQNVPEDIEIDENEAACLHVVAYQNDKAVATARLYQLDDKSFKVQRVAVLAEERGKHYGNHLLLALEQAGKELGGERFILGAQSYAIPFYEKLGYVINSDEYLEAGIPHYDMEKSL</sequence>
<dbReference type="PANTHER" id="PTHR13355">
    <property type="entry name" value="GLUCOSAMINE 6-PHOSPHATE N-ACETYLTRANSFERASE"/>
    <property type="match status" value="1"/>
</dbReference>
<dbReference type="PROSITE" id="PS51186">
    <property type="entry name" value="GNAT"/>
    <property type="match status" value="1"/>
</dbReference>
<dbReference type="SUPFAM" id="SSF55729">
    <property type="entry name" value="Acyl-CoA N-acyltransferases (Nat)"/>
    <property type="match status" value="1"/>
</dbReference>
<dbReference type="GO" id="GO:0004343">
    <property type="term" value="F:glucosamine 6-phosphate N-acetyltransferase activity"/>
    <property type="evidence" value="ECO:0007669"/>
    <property type="project" value="TreeGrafter"/>
</dbReference>
<dbReference type="PANTHER" id="PTHR13355:SF11">
    <property type="entry name" value="GLUCOSAMINE 6-PHOSPHATE N-ACETYLTRANSFERASE"/>
    <property type="match status" value="1"/>
</dbReference>
<evidence type="ECO:0000259" key="1">
    <source>
        <dbReference type="PROSITE" id="PS51186"/>
    </source>
</evidence>
<evidence type="ECO:0000313" key="3">
    <source>
        <dbReference type="Proteomes" id="UP000501451"/>
    </source>
</evidence>
<evidence type="ECO:0000313" key="2">
    <source>
        <dbReference type="EMBL" id="QII82553.1"/>
    </source>
</evidence>
<dbReference type="Pfam" id="PF13673">
    <property type="entry name" value="Acetyltransf_10"/>
    <property type="match status" value="1"/>
</dbReference>
<accession>A0A6G7KBB0</accession>
<organism evidence="2 3">
    <name type="scientific">Jeotgalibaca arthritidis</name>
    <dbReference type="NCBI Taxonomy" id="1868794"/>
    <lineage>
        <taxon>Bacteria</taxon>
        <taxon>Bacillati</taxon>
        <taxon>Bacillota</taxon>
        <taxon>Bacilli</taxon>
        <taxon>Lactobacillales</taxon>
        <taxon>Carnobacteriaceae</taxon>
        <taxon>Jeotgalibaca</taxon>
    </lineage>
</organism>
<proteinExistence type="predicted"/>
<reference evidence="2 3" key="1">
    <citation type="journal article" date="2017" name="Int. J. Syst. Evol. Microbiol.">
        <title>Jeotgalibaca porci sp. nov. and Jeotgalibaca arthritidis sp. nov., isolated from pigs, and emended description of the genus Jeotgalibaca.</title>
        <authorList>
            <person name="Zamora L."/>
            <person name="Perez-Sancho M."/>
            <person name="Dominguez L."/>
            <person name="Fernandez-Garayzabal J.F."/>
            <person name="Vela A.I."/>
        </authorList>
    </citation>
    <scope>NUCLEOTIDE SEQUENCE [LARGE SCALE GENOMIC DNA]</scope>
    <source>
        <strain evidence="2 3">CECT 9157</strain>
    </source>
</reference>
<dbReference type="RefSeq" id="WP_166163014.1">
    <property type="nucleotide sequence ID" value="NZ_CP049740.1"/>
</dbReference>
<dbReference type="AlphaFoldDB" id="A0A6G7KBB0"/>
<keyword evidence="2" id="KW-0808">Transferase</keyword>